<feature type="transmembrane region" description="Helical" evidence="9">
    <location>
        <begin position="178"/>
        <end position="200"/>
    </location>
</feature>
<evidence type="ECO:0000256" key="5">
    <source>
        <dbReference type="ARBA" id="ARBA00022519"/>
    </source>
</evidence>
<evidence type="ECO:0000259" key="10">
    <source>
        <dbReference type="PROSITE" id="PS51012"/>
    </source>
</evidence>
<dbReference type="InterPro" id="IPR047817">
    <property type="entry name" value="ABC2_TM_bact-type"/>
</dbReference>
<feature type="transmembrane region" description="Helical" evidence="9">
    <location>
        <begin position="69"/>
        <end position="89"/>
    </location>
</feature>
<keyword evidence="12" id="KW-1185">Reference proteome</keyword>
<keyword evidence="5" id="KW-0997">Cell inner membrane</keyword>
<dbReference type="PANTHER" id="PTHR30413">
    <property type="entry name" value="INNER MEMBRANE TRANSPORT PERMEASE"/>
    <property type="match status" value="1"/>
</dbReference>
<evidence type="ECO:0000256" key="2">
    <source>
        <dbReference type="ARBA" id="ARBA00007783"/>
    </source>
</evidence>
<gene>
    <name evidence="11" type="ORF">ACFQKB_41435</name>
</gene>
<feature type="transmembrane region" description="Helical" evidence="9">
    <location>
        <begin position="101"/>
        <end position="122"/>
    </location>
</feature>
<evidence type="ECO:0000256" key="7">
    <source>
        <dbReference type="ARBA" id="ARBA00022989"/>
    </source>
</evidence>
<evidence type="ECO:0000256" key="4">
    <source>
        <dbReference type="ARBA" id="ARBA00022475"/>
    </source>
</evidence>
<feature type="transmembrane region" description="Helical" evidence="9">
    <location>
        <begin position="143"/>
        <end position="166"/>
    </location>
</feature>
<keyword evidence="8 9" id="KW-0472">Membrane</keyword>
<feature type="domain" description="ABC transmembrane type-2" evidence="10">
    <location>
        <begin position="69"/>
        <end position="296"/>
    </location>
</feature>
<comment type="subcellular location">
    <subcellularLocation>
        <location evidence="1">Cell inner membrane</location>
        <topology evidence="1">Multi-pass membrane protein</topology>
    </subcellularLocation>
    <subcellularLocation>
        <location evidence="9">Cell membrane</location>
        <topology evidence="9">Multi-pass membrane protein</topology>
    </subcellularLocation>
</comment>
<sequence>MSGRQRAGAATRAPDTEVGPAELAARYGLTVSGSRPGPAVYGRRLWSRRHFIAAFATARLNAMHTGARLGGLWQVITPLLNAAVYYLVFGLLLGTRHGTHGFVPFLCTGVFVFGFTQSAVLAGTRAVQGNLALIRALHFPRACLPLASTLLQLQQLLFSMAVLMVIVVASGEPVTARWLLVVPVLAAQSAFNAGLAMAVARIGARETDAAQLMPFAMRTWMYASGVFYDLRGLTEHAPGWAAALLNANPALLFIDLMRYALMDSVPRSGLPAHAWPLVLAWTAAVGAGGYLFFWQAEKEYGRG</sequence>
<dbReference type="EMBL" id="JBHSXS010000051">
    <property type="protein sequence ID" value="MFC6886281.1"/>
    <property type="molecule type" value="Genomic_DNA"/>
</dbReference>
<reference evidence="12" key="1">
    <citation type="journal article" date="2019" name="Int. J. Syst. Evol. Microbiol.">
        <title>The Global Catalogue of Microorganisms (GCM) 10K type strain sequencing project: providing services to taxonomists for standard genome sequencing and annotation.</title>
        <authorList>
            <consortium name="The Broad Institute Genomics Platform"/>
            <consortium name="The Broad Institute Genome Sequencing Center for Infectious Disease"/>
            <person name="Wu L."/>
            <person name="Ma J."/>
        </authorList>
    </citation>
    <scope>NUCLEOTIDE SEQUENCE [LARGE SCALE GENOMIC DNA]</scope>
    <source>
        <strain evidence="12">JCM 3369</strain>
    </source>
</reference>
<feature type="transmembrane region" description="Helical" evidence="9">
    <location>
        <begin position="273"/>
        <end position="293"/>
    </location>
</feature>
<accession>A0ABW2D0D2</accession>
<organism evidence="11 12">
    <name type="scientific">Actinomadura yumaensis</name>
    <dbReference type="NCBI Taxonomy" id="111807"/>
    <lineage>
        <taxon>Bacteria</taxon>
        <taxon>Bacillati</taxon>
        <taxon>Actinomycetota</taxon>
        <taxon>Actinomycetes</taxon>
        <taxon>Streptosporangiales</taxon>
        <taxon>Thermomonosporaceae</taxon>
        <taxon>Actinomadura</taxon>
    </lineage>
</organism>
<proteinExistence type="inferred from homology"/>
<evidence type="ECO:0000256" key="8">
    <source>
        <dbReference type="ARBA" id="ARBA00023136"/>
    </source>
</evidence>
<keyword evidence="6 9" id="KW-0812">Transmembrane</keyword>
<comment type="caution">
    <text evidence="11">The sequence shown here is derived from an EMBL/GenBank/DDBJ whole genome shotgun (WGS) entry which is preliminary data.</text>
</comment>
<evidence type="ECO:0000256" key="1">
    <source>
        <dbReference type="ARBA" id="ARBA00004429"/>
    </source>
</evidence>
<evidence type="ECO:0000256" key="6">
    <source>
        <dbReference type="ARBA" id="ARBA00022692"/>
    </source>
</evidence>
<protein>
    <recommendedName>
        <fullName evidence="9">Transport permease protein</fullName>
    </recommendedName>
</protein>
<comment type="similarity">
    <text evidence="2 9">Belongs to the ABC-2 integral membrane protein family.</text>
</comment>
<evidence type="ECO:0000256" key="9">
    <source>
        <dbReference type="RuleBase" id="RU361157"/>
    </source>
</evidence>
<evidence type="ECO:0000256" key="3">
    <source>
        <dbReference type="ARBA" id="ARBA00022448"/>
    </source>
</evidence>
<keyword evidence="4 9" id="KW-1003">Cell membrane</keyword>
<keyword evidence="3 9" id="KW-0813">Transport</keyword>
<feature type="transmembrane region" description="Helical" evidence="9">
    <location>
        <begin position="240"/>
        <end position="261"/>
    </location>
</feature>
<dbReference type="InterPro" id="IPR013525">
    <property type="entry name" value="ABC2_TM"/>
</dbReference>
<evidence type="ECO:0000313" key="12">
    <source>
        <dbReference type="Proteomes" id="UP001596380"/>
    </source>
</evidence>
<keyword evidence="7 9" id="KW-1133">Transmembrane helix</keyword>
<dbReference type="RefSeq" id="WP_160825453.1">
    <property type="nucleotide sequence ID" value="NZ_JBHSXE010000001.1"/>
</dbReference>
<dbReference type="Pfam" id="PF01061">
    <property type="entry name" value="ABC2_membrane"/>
    <property type="match status" value="1"/>
</dbReference>
<dbReference type="PROSITE" id="PS51012">
    <property type="entry name" value="ABC_TM2"/>
    <property type="match status" value="1"/>
</dbReference>
<evidence type="ECO:0000313" key="11">
    <source>
        <dbReference type="EMBL" id="MFC6886281.1"/>
    </source>
</evidence>
<dbReference type="Proteomes" id="UP001596380">
    <property type="component" value="Unassembled WGS sequence"/>
</dbReference>
<name>A0ABW2D0D2_9ACTN</name>
<dbReference type="PANTHER" id="PTHR30413:SF8">
    <property type="entry name" value="TRANSPORT PERMEASE PROTEIN"/>
    <property type="match status" value="1"/>
</dbReference>